<dbReference type="FunFam" id="1.20.120.1220:FF:000001">
    <property type="entry name" value="Type 4 prepilin-like proteins leader peptide-processing enzyme"/>
    <property type="match status" value="1"/>
</dbReference>
<dbReference type="GO" id="GO:0006465">
    <property type="term" value="P:signal peptide processing"/>
    <property type="evidence" value="ECO:0007669"/>
    <property type="project" value="TreeGrafter"/>
</dbReference>
<keyword evidence="11 19" id="KW-1133">Transmembrane helix</keyword>
<sequence>MDFTHFSNLQIAYIYFVVAIIGATIGSFLNVVIYRLPLSLMKGWEQECKEFLASKGEAETPAQNEQESEPFNIAFPASHCPNCKAPVKAWQNIPIISYLLLKGKCAACNVKISLRYPIVEFVTSVLSIWVVYSLGLTVEAGLVLLLTWSLLVLTLIDVDHQLLPDNITLPLLWLGLLANTQGHFTDLQSAVIGAVAGYLVLWSVFWLFKLVTGKEGMGFGDFKLLAALGAWMGWQALPVIIILSSAVGAIIGIGGILIFGKDKNKPIPFGPYLAIAGWIAFFWGDAITGAYLSYATGQ</sequence>
<dbReference type="Pfam" id="PF06750">
    <property type="entry name" value="A24_N_bact"/>
    <property type="match status" value="1"/>
</dbReference>
<dbReference type="GO" id="GO:0008168">
    <property type="term" value="F:methyltransferase activity"/>
    <property type="evidence" value="ECO:0007669"/>
    <property type="project" value="UniProtKB-KW"/>
</dbReference>
<feature type="transmembrane region" description="Helical" evidence="19">
    <location>
        <begin position="190"/>
        <end position="211"/>
    </location>
</feature>
<protein>
    <recommendedName>
        <fullName evidence="16 18">Prepilin leader peptidase/N-methyltransferase</fullName>
        <ecNumber evidence="18">2.1.1.-</ecNumber>
        <ecNumber evidence="15 18">3.4.23.43</ecNumber>
    </recommendedName>
</protein>
<dbReference type="HOGENOM" id="CLU_057101_0_0_6"/>
<dbReference type="Gene3D" id="1.20.120.1220">
    <property type="match status" value="1"/>
</dbReference>
<accession>Q21MF6</accession>
<evidence type="ECO:0000256" key="12">
    <source>
        <dbReference type="ARBA" id="ARBA00023136"/>
    </source>
</evidence>
<dbReference type="Pfam" id="PF01478">
    <property type="entry name" value="Peptidase_A24"/>
    <property type="match status" value="1"/>
</dbReference>
<dbReference type="EMBL" id="CP000282">
    <property type="protein sequence ID" value="ABD80123.1"/>
    <property type="molecule type" value="Genomic_DNA"/>
</dbReference>
<feature type="transmembrane region" description="Helical" evidence="19">
    <location>
        <begin position="12"/>
        <end position="34"/>
    </location>
</feature>
<evidence type="ECO:0000256" key="11">
    <source>
        <dbReference type="ARBA" id="ARBA00022989"/>
    </source>
</evidence>
<feature type="domain" description="Prepilin peptidase A24 N-terminal" evidence="21">
    <location>
        <begin position="20"/>
        <end position="133"/>
    </location>
</feature>
<comment type="similarity">
    <text evidence="2 17">Belongs to the peptidase A24 family.</text>
</comment>
<dbReference type="InterPro" id="IPR010627">
    <property type="entry name" value="Prepilin_pept_A24_N"/>
</dbReference>
<keyword evidence="10 18" id="KW-0378">Hydrolase</keyword>
<gene>
    <name evidence="22" type="ordered locus">Sde_0861</name>
</gene>
<evidence type="ECO:0000256" key="7">
    <source>
        <dbReference type="ARBA" id="ARBA00022679"/>
    </source>
</evidence>
<dbReference type="PRINTS" id="PR00864">
    <property type="entry name" value="PREPILNPTASE"/>
</dbReference>
<evidence type="ECO:0000256" key="8">
    <source>
        <dbReference type="ARBA" id="ARBA00022691"/>
    </source>
</evidence>
<evidence type="ECO:0000256" key="14">
    <source>
        <dbReference type="ARBA" id="ARBA00050401"/>
    </source>
</evidence>
<dbReference type="InterPro" id="IPR014032">
    <property type="entry name" value="Peptidase_A24A_bac"/>
</dbReference>
<keyword evidence="9 18" id="KW-0812">Transmembrane</keyword>
<dbReference type="GO" id="GO:0032259">
    <property type="term" value="P:methylation"/>
    <property type="evidence" value="ECO:0007669"/>
    <property type="project" value="UniProtKB-KW"/>
</dbReference>
<dbReference type="EC" id="2.1.1.-" evidence="18"/>
<evidence type="ECO:0000256" key="10">
    <source>
        <dbReference type="ARBA" id="ARBA00022801"/>
    </source>
</evidence>
<dbReference type="GO" id="GO:0005886">
    <property type="term" value="C:plasma membrane"/>
    <property type="evidence" value="ECO:0007669"/>
    <property type="project" value="UniProtKB-SubCell"/>
</dbReference>
<evidence type="ECO:0000256" key="9">
    <source>
        <dbReference type="ARBA" id="ARBA00022692"/>
    </source>
</evidence>
<keyword evidence="8" id="KW-0949">S-adenosyl-L-methionine</keyword>
<dbReference type="PANTHER" id="PTHR30487">
    <property type="entry name" value="TYPE 4 PREPILIN-LIKE PROTEINS LEADER PEPTIDE-PROCESSING ENZYME"/>
    <property type="match status" value="1"/>
</dbReference>
<dbReference type="EC" id="3.4.23.43" evidence="15 18"/>
<evidence type="ECO:0000259" key="20">
    <source>
        <dbReference type="Pfam" id="PF01478"/>
    </source>
</evidence>
<evidence type="ECO:0000259" key="21">
    <source>
        <dbReference type="Pfam" id="PF06750"/>
    </source>
</evidence>
<dbReference type="InterPro" id="IPR000045">
    <property type="entry name" value="Prepilin_IV_endopep_pep"/>
</dbReference>
<evidence type="ECO:0000256" key="17">
    <source>
        <dbReference type="RuleBase" id="RU003793"/>
    </source>
</evidence>
<evidence type="ECO:0000313" key="23">
    <source>
        <dbReference type="Proteomes" id="UP000001947"/>
    </source>
</evidence>
<evidence type="ECO:0000313" key="22">
    <source>
        <dbReference type="EMBL" id="ABD80123.1"/>
    </source>
</evidence>
<dbReference type="Proteomes" id="UP000001947">
    <property type="component" value="Chromosome"/>
</dbReference>
<comment type="catalytic activity">
    <reaction evidence="14 18">
        <text>Typically cleaves a -Gly-|-Phe- bond to release an N-terminal, basic peptide of 5-8 residues from type IV prepilin, and then N-methylates the new N-terminal amino group, the methyl donor being S-adenosyl-L-methionine.</text>
        <dbReference type="EC" id="3.4.23.43"/>
    </reaction>
</comment>
<evidence type="ECO:0000256" key="16">
    <source>
        <dbReference type="ARBA" id="ARBA00071870"/>
    </source>
</evidence>
<feature type="transmembrane region" description="Helical" evidence="19">
    <location>
        <begin position="272"/>
        <end position="294"/>
    </location>
</feature>
<dbReference type="InterPro" id="IPR050882">
    <property type="entry name" value="Prepilin_peptidase/N-MTase"/>
</dbReference>
<evidence type="ECO:0000256" key="5">
    <source>
        <dbReference type="ARBA" id="ARBA00022603"/>
    </source>
</evidence>
<reference evidence="22 23" key="1">
    <citation type="journal article" date="2008" name="PLoS Genet.">
        <title>Complete genome sequence of the complex carbohydrate-degrading marine bacterium, Saccharophagus degradans strain 2-40 T.</title>
        <authorList>
            <person name="Weiner R.M."/>
            <person name="Taylor L.E.II."/>
            <person name="Henrissat B."/>
            <person name="Hauser L."/>
            <person name="Land M."/>
            <person name="Coutinho P.M."/>
            <person name="Rancurel C."/>
            <person name="Saunders E.H."/>
            <person name="Longmire A.G."/>
            <person name="Zhang H."/>
            <person name="Bayer E.A."/>
            <person name="Gilbert H.J."/>
            <person name="Larimer F."/>
            <person name="Zhulin I.B."/>
            <person name="Ekborg N.A."/>
            <person name="Lamed R."/>
            <person name="Richardson P.M."/>
            <person name="Borovok I."/>
            <person name="Hutcheson S."/>
        </authorList>
    </citation>
    <scope>NUCLEOTIDE SEQUENCE [LARGE SCALE GENOMIC DNA]</scope>
    <source>
        <strain evidence="23">2-40 / ATCC 43961 / DSM 17024</strain>
    </source>
</reference>
<dbReference type="OrthoDB" id="9789291at2"/>
<evidence type="ECO:0000256" key="13">
    <source>
        <dbReference type="ARBA" id="ARBA00023268"/>
    </source>
</evidence>
<evidence type="ECO:0000256" key="2">
    <source>
        <dbReference type="ARBA" id="ARBA00005801"/>
    </source>
</evidence>
<dbReference type="KEGG" id="sde:Sde_0861"/>
<keyword evidence="5 18" id="KW-0489">Methyltransferase</keyword>
<dbReference type="MEROPS" id="A24.001"/>
<evidence type="ECO:0000256" key="4">
    <source>
        <dbReference type="ARBA" id="ARBA00022519"/>
    </source>
</evidence>
<proteinExistence type="inferred from homology"/>
<evidence type="ECO:0000256" key="15">
    <source>
        <dbReference type="ARBA" id="ARBA00067082"/>
    </source>
</evidence>
<feature type="transmembrane region" description="Helical" evidence="19">
    <location>
        <begin position="121"/>
        <end position="150"/>
    </location>
</feature>
<comment type="subcellular location">
    <subcellularLocation>
        <location evidence="1">Cell inner membrane</location>
        <topology evidence="1">Multi-pass membrane protein</topology>
    </subcellularLocation>
    <subcellularLocation>
        <location evidence="18">Cell membrane</location>
        <topology evidence="18">Multi-pass membrane protein</topology>
    </subcellularLocation>
</comment>
<feature type="transmembrane region" description="Helical" evidence="19">
    <location>
        <begin position="231"/>
        <end position="260"/>
    </location>
</feature>
<keyword evidence="3" id="KW-1003">Cell membrane</keyword>
<dbReference type="PANTHER" id="PTHR30487:SF0">
    <property type="entry name" value="PREPILIN LEADER PEPTIDASE_N-METHYLTRANSFERASE-RELATED"/>
    <property type="match status" value="1"/>
</dbReference>
<evidence type="ECO:0000256" key="19">
    <source>
        <dbReference type="SAM" id="Phobius"/>
    </source>
</evidence>
<evidence type="ECO:0000256" key="1">
    <source>
        <dbReference type="ARBA" id="ARBA00004429"/>
    </source>
</evidence>
<dbReference type="STRING" id="203122.Sde_0861"/>
<keyword evidence="13 18" id="KW-0511">Multifunctional enzyme</keyword>
<keyword evidence="6 18" id="KW-0645">Protease</keyword>
<evidence type="ECO:0000256" key="18">
    <source>
        <dbReference type="RuleBase" id="RU003794"/>
    </source>
</evidence>
<feature type="domain" description="Prepilin type IV endopeptidase peptidase" evidence="20">
    <location>
        <begin position="144"/>
        <end position="253"/>
    </location>
</feature>
<organism evidence="22 23">
    <name type="scientific">Saccharophagus degradans (strain 2-40 / ATCC 43961 / DSM 17024)</name>
    <dbReference type="NCBI Taxonomy" id="203122"/>
    <lineage>
        <taxon>Bacteria</taxon>
        <taxon>Pseudomonadati</taxon>
        <taxon>Pseudomonadota</taxon>
        <taxon>Gammaproteobacteria</taxon>
        <taxon>Cellvibrionales</taxon>
        <taxon>Cellvibrionaceae</taxon>
        <taxon>Saccharophagus</taxon>
    </lineage>
</organism>
<dbReference type="AlphaFoldDB" id="Q21MF6"/>
<dbReference type="GO" id="GO:0004190">
    <property type="term" value="F:aspartic-type endopeptidase activity"/>
    <property type="evidence" value="ECO:0007669"/>
    <property type="project" value="UniProtKB-EC"/>
</dbReference>
<dbReference type="RefSeq" id="WP_011467344.1">
    <property type="nucleotide sequence ID" value="NC_007912.1"/>
</dbReference>
<dbReference type="eggNOG" id="COG1989">
    <property type="taxonomic scope" value="Bacteria"/>
</dbReference>
<keyword evidence="7 18" id="KW-0808">Transferase</keyword>
<keyword evidence="23" id="KW-1185">Reference proteome</keyword>
<dbReference type="GeneID" id="98612543"/>
<keyword evidence="12 19" id="KW-0472">Membrane</keyword>
<name>Q21MF6_SACD2</name>
<evidence type="ECO:0000256" key="6">
    <source>
        <dbReference type="ARBA" id="ARBA00022670"/>
    </source>
</evidence>
<keyword evidence="4" id="KW-0997">Cell inner membrane</keyword>
<evidence type="ECO:0000256" key="3">
    <source>
        <dbReference type="ARBA" id="ARBA00022475"/>
    </source>
</evidence>
<comment type="function">
    <text evidence="18">Plays an essential role in type IV pili and type II pseudopili formation by proteolytically removing the leader sequence from substrate proteins and subsequently monomethylating the alpha-amino group of the newly exposed N-terminal phenylalanine.</text>
</comment>